<dbReference type="EMBL" id="LAZR01000370">
    <property type="protein sequence ID" value="KKN72042.1"/>
    <property type="molecule type" value="Genomic_DNA"/>
</dbReference>
<gene>
    <name evidence="1" type="ORF">LCGC14_0414370</name>
</gene>
<evidence type="ECO:0000313" key="1">
    <source>
        <dbReference type="EMBL" id="KKN72042.1"/>
    </source>
</evidence>
<sequence>MKIVLKRDSARVPDEEIDTSGMPETLVEIHEAYAGPIFVTDQGEFLVVMRDNGIEVWWNNRCVWSSTRLIPIIPDEITVRGLKGPQAKVPTIDEMYEILARFCASHFGKRGEKARISIPANPKYDDDLMLMAFIESYTCLLSEHRRIERACDQLEVQLAGCGVIAQGYGKSDEVKSGDYGWSGSYEDVKKLRVKMEKLEELLRPLRPGED</sequence>
<protein>
    <submittedName>
        <fullName evidence="1">Uncharacterized protein</fullName>
    </submittedName>
</protein>
<name>A0A0F9TAN7_9ZZZZ</name>
<reference evidence="1" key="1">
    <citation type="journal article" date="2015" name="Nature">
        <title>Complex archaea that bridge the gap between prokaryotes and eukaryotes.</title>
        <authorList>
            <person name="Spang A."/>
            <person name="Saw J.H."/>
            <person name="Jorgensen S.L."/>
            <person name="Zaremba-Niedzwiedzka K."/>
            <person name="Martijn J."/>
            <person name="Lind A.E."/>
            <person name="van Eijk R."/>
            <person name="Schleper C."/>
            <person name="Guy L."/>
            <person name="Ettema T.J."/>
        </authorList>
    </citation>
    <scope>NUCLEOTIDE SEQUENCE</scope>
</reference>
<proteinExistence type="predicted"/>
<comment type="caution">
    <text evidence="1">The sequence shown here is derived from an EMBL/GenBank/DDBJ whole genome shotgun (WGS) entry which is preliminary data.</text>
</comment>
<organism evidence="1">
    <name type="scientific">marine sediment metagenome</name>
    <dbReference type="NCBI Taxonomy" id="412755"/>
    <lineage>
        <taxon>unclassified sequences</taxon>
        <taxon>metagenomes</taxon>
        <taxon>ecological metagenomes</taxon>
    </lineage>
</organism>
<accession>A0A0F9TAN7</accession>
<dbReference type="AlphaFoldDB" id="A0A0F9TAN7"/>